<evidence type="ECO:0008006" key="6">
    <source>
        <dbReference type="Google" id="ProtNLM"/>
    </source>
</evidence>
<dbReference type="SUPFAM" id="SSF53955">
    <property type="entry name" value="Lysozyme-like"/>
    <property type="match status" value="1"/>
</dbReference>
<accession>A0AB72VBV0</accession>
<feature type="transmembrane region" description="Helical" evidence="2">
    <location>
        <begin position="590"/>
        <end position="609"/>
    </location>
</feature>
<name>A0AB72VBV0_CORGB</name>
<evidence type="ECO:0000256" key="1">
    <source>
        <dbReference type="SAM" id="Coils"/>
    </source>
</evidence>
<keyword evidence="1" id="KW-0175">Coiled coil</keyword>
<proteinExistence type="predicted"/>
<keyword evidence="2" id="KW-1133">Transmembrane helix</keyword>
<dbReference type="InterPro" id="IPR023346">
    <property type="entry name" value="Lysozyme-like_dom_sf"/>
</dbReference>
<dbReference type="Gene3D" id="1.20.120.20">
    <property type="entry name" value="Apolipoprotein"/>
    <property type="match status" value="1"/>
</dbReference>
<dbReference type="KEGG" id="cgt:cgR_1882"/>
<dbReference type="Pfam" id="PF01464">
    <property type="entry name" value="SLT"/>
    <property type="match status" value="1"/>
</dbReference>
<dbReference type="Proteomes" id="UP000006698">
    <property type="component" value="Chromosome"/>
</dbReference>
<gene>
    <name evidence="5" type="ordered locus">cgR_1882</name>
</gene>
<dbReference type="PANTHER" id="PTHR21525:SF9">
    <property type="entry name" value="CHANNEL_COLICIN DOMAIN-CONTAINING PROTEIN"/>
    <property type="match status" value="1"/>
</dbReference>
<organism evidence="5">
    <name type="scientific">Corynebacterium glutamicum (strain R)</name>
    <dbReference type="NCBI Taxonomy" id="340322"/>
    <lineage>
        <taxon>Bacteria</taxon>
        <taxon>Bacillati</taxon>
        <taxon>Actinomycetota</taxon>
        <taxon>Actinomycetes</taxon>
        <taxon>Mycobacteriales</taxon>
        <taxon>Corynebacteriaceae</taxon>
        <taxon>Corynebacterium</taxon>
    </lineage>
</organism>
<evidence type="ECO:0000259" key="3">
    <source>
        <dbReference type="Pfam" id="PF01464"/>
    </source>
</evidence>
<evidence type="ECO:0000259" key="4">
    <source>
        <dbReference type="Pfam" id="PF10145"/>
    </source>
</evidence>
<protein>
    <recommendedName>
        <fullName evidence="6">Transglycosylase SLT domain-containing protein</fullName>
    </recommendedName>
</protein>
<keyword evidence="2" id="KW-0472">Membrane</keyword>
<evidence type="ECO:0000256" key="2">
    <source>
        <dbReference type="SAM" id="Phobius"/>
    </source>
</evidence>
<dbReference type="PANTHER" id="PTHR21525">
    <property type="entry name" value="MOTILE SPERM PROTEIN"/>
    <property type="match status" value="1"/>
</dbReference>
<feature type="domain" description="Transglycosylase SLT" evidence="3">
    <location>
        <begin position="1217"/>
        <end position="1297"/>
    </location>
</feature>
<feature type="transmembrane region" description="Helical" evidence="2">
    <location>
        <begin position="547"/>
        <end position="569"/>
    </location>
</feature>
<evidence type="ECO:0000313" key="5">
    <source>
        <dbReference type="EMBL" id="BAF54877.1"/>
    </source>
</evidence>
<dbReference type="InterPro" id="IPR008258">
    <property type="entry name" value="Transglycosylase_SLT_dom_1"/>
</dbReference>
<dbReference type="CDD" id="cd13402">
    <property type="entry name" value="LT_TF-like"/>
    <property type="match status" value="1"/>
</dbReference>
<dbReference type="RefSeq" id="WP_011897448.1">
    <property type="nucleotide sequence ID" value="NC_009342.1"/>
</dbReference>
<dbReference type="Gene3D" id="1.10.530.10">
    <property type="match status" value="1"/>
</dbReference>
<feature type="coiled-coil region" evidence="1">
    <location>
        <begin position="57"/>
        <end position="162"/>
    </location>
</feature>
<dbReference type="InterPro" id="IPR010090">
    <property type="entry name" value="Phage_tape_meas"/>
</dbReference>
<reference evidence="5" key="1">
    <citation type="journal article" date="2007" name="Microbiology">
        <title>Comparative analysis of the Corynebacterium glutamicum group and complete genome sequence of strain R.</title>
        <authorList>
            <person name="Yukawa H."/>
            <person name="Omumasaba C.A."/>
            <person name="Nonaka H."/>
            <person name="Kos P."/>
            <person name="Okai N."/>
            <person name="Suzuki N."/>
            <person name="Suda M."/>
            <person name="Tsuge Y."/>
            <person name="Watanabe J."/>
            <person name="Ikeda Y."/>
            <person name="Vertes A.A."/>
            <person name="Inui M."/>
        </authorList>
    </citation>
    <scope>NUCLEOTIDE SEQUENCE</scope>
    <source>
        <strain evidence="5">R</strain>
    </source>
</reference>
<dbReference type="Pfam" id="PF10145">
    <property type="entry name" value="PhageMin_Tail"/>
    <property type="match status" value="1"/>
</dbReference>
<keyword evidence="2" id="KW-0812">Transmembrane</keyword>
<feature type="domain" description="Phage tail tape measure protein" evidence="4">
    <location>
        <begin position="250"/>
        <end position="453"/>
    </location>
</feature>
<dbReference type="EMBL" id="AP009044">
    <property type="protein sequence ID" value="BAF54877.1"/>
    <property type="molecule type" value="Genomic_DNA"/>
</dbReference>
<sequence>MAQAAGYAVLPITPSLLGINEELRSQLVAPTQKASKQAGSAIRKEMAAGADQAAKDVEKANFRVKKSAEELATAESKLAEQKLKSEAANKAVEAAARAREEAESKGVAAVEKAEEALLKKRAAAEREARNLVKAEQGVENALTETARAAESLEKRQEALTKATDEGEKSSKSLRDRFREMGDEANSTGGLFDGLAGKVGGLVGAFAGVAGVAGFAGMGKALASETQLINLQLGYTGAAAEGVGDSIKEALKSGVAGSAEEAANAIGSLESQFKWLGAEGEQTAGELSDNFLAFSKVFEVDMAEATQTAGQLIENGLASDVENAADLMTAAMQQVPAQMRDELPEIINEYGTNFRALGFSGEEAFGLLVSAAEKGKFALDKTGDALKEFTIRGADMSKTSVEAYEAIGLNAEEMSRMVATGGEEAQEALMKTAGALQDIEDPAERANTAIALFGTPLEDLSVDQIPDFLDGLTGMGDGMQGVEGASQAMADTIANSLDGRLDRLKGTVQGLAGDAFMWAWDVVENDLLPAFQDLAGWAQDNEKWLKPLAVAVGGMATGMLAWTAATKAYTFAQGLATKSFKLFDGVTKKSMIGMVVMAVTGLVTALIWFFRETELGQEIWANFTSFLKSAWESVSETFGNVVEAISGWWDGLTGDLSAGWESIKSGVFDSWTYTVDTVKSGWESFTDGISSAWNFVKDAFVAGWNAIKDLVFLAFTSYINLIKLEWDIVTGALTFAWNFLKDNFIAGWNLIRDGVFIAWDNAVNNLKAVWDIVTTAVTTAWTVLKDLLVSVWNIIRDAVFTAFSVAAEVLRSSFEVVTNAISTAWDWVKISLNAGYEFIRDTVFGGLKTALDTVKSAFEVARDAIGVAWDGIKAKAAAPVKFVIERVFNDGIVEAWNKVADWVDLPTISKYQPDWLGQFAQGTSRVPGARTPYDNVHMVSTDGRFGISLRGGEGVVVPEVVDALGPDKIDGMNAAAKMGGAQGVLRYLGGFAGGGVIGSISGLVNRFFPGMSITSTLRPGDPGHHGTGNAVDFSNGFDSTPEMRSAAQFFYKNYGPALLELIHSPFSNNVKNGQNVGDGFGLYGAGTMNAHRNHVHVAAAGALPEPGDPITPVPSGGGGGGGVINWLRNRVADVLDGVFDPIGNMIPSFGGLIGDLPKAAFSKMTGAVSDFIRGKAEESGAYFGDVGAGVEQWRPLVISILKAKGFPESLADTTLRRMDQESGGNSRAINNWDSNAAAGIPSKGLMQVIDPTFAAHKDPGFDDIWDPEANIRASMNYAVSRYGSLPAAYNRAGGYHDGGLAGYGRGLLRKTAIEPEMVLNPETTQAFLRWMDTSPESARIVAREISAAFEGGDFGSGETASYIGSRNAERLLDEVSWIGATVDEVKAAWTGGDAGYAGLARYLGGNSELARSILDRVESIGTVTEEISAAWAGGDFGYGELASYVGEPVAKASLDVVAAAGDLHRAFGSLGAAITAQFQAPEVSAEVAGIGRDYLEDQATSLLDVVGLGGLVPFASDMADKHGPALLQSAQDMFGGISVSGSLGPNGATVIIEAESDEDLVRVGQLKALADHVQGLDVQINAKKRPLAAAVTRGGVM</sequence>